<keyword evidence="3" id="KW-0813">Transport</keyword>
<dbReference type="GO" id="GO:0006813">
    <property type="term" value="P:potassium ion transport"/>
    <property type="evidence" value="ECO:0007669"/>
    <property type="project" value="UniProtKB-KW"/>
</dbReference>
<dbReference type="EMBL" id="FWXD01000004">
    <property type="protein sequence ID" value="SMC20416.1"/>
    <property type="molecule type" value="Genomic_DNA"/>
</dbReference>
<feature type="transmembrane region" description="Helical" evidence="13">
    <location>
        <begin position="145"/>
        <end position="168"/>
    </location>
</feature>
<evidence type="ECO:0000256" key="9">
    <source>
        <dbReference type="ARBA" id="ARBA00022958"/>
    </source>
</evidence>
<dbReference type="GO" id="GO:0005886">
    <property type="term" value="C:plasma membrane"/>
    <property type="evidence" value="ECO:0007669"/>
    <property type="project" value="UniProtKB-SubCell"/>
</dbReference>
<comment type="subcellular location">
    <subcellularLocation>
        <location evidence="1">Cell inner membrane</location>
        <topology evidence="1">Multi-pass membrane protein</topology>
    </subcellularLocation>
</comment>
<dbReference type="InterPro" id="IPR006153">
    <property type="entry name" value="Cation/H_exchanger_TM"/>
</dbReference>
<dbReference type="GO" id="GO:1902600">
    <property type="term" value="P:proton transmembrane transport"/>
    <property type="evidence" value="ECO:0007669"/>
    <property type="project" value="InterPro"/>
</dbReference>
<feature type="transmembrane region" description="Helical" evidence="13">
    <location>
        <begin position="53"/>
        <end position="72"/>
    </location>
</feature>
<proteinExistence type="inferred from homology"/>
<feature type="transmembrane region" description="Helical" evidence="13">
    <location>
        <begin position="264"/>
        <end position="283"/>
    </location>
</feature>
<evidence type="ECO:0000313" key="16">
    <source>
        <dbReference type="Proteomes" id="UP000192761"/>
    </source>
</evidence>
<dbReference type="Proteomes" id="UP000192761">
    <property type="component" value="Unassembled WGS sequence"/>
</dbReference>
<dbReference type="Pfam" id="PF00999">
    <property type="entry name" value="Na_H_Exchanger"/>
    <property type="match status" value="1"/>
</dbReference>
<feature type="transmembrane region" description="Helical" evidence="13">
    <location>
        <begin position="29"/>
        <end position="47"/>
    </location>
</feature>
<dbReference type="InterPro" id="IPR003148">
    <property type="entry name" value="RCK_N"/>
</dbReference>
<keyword evidence="6" id="KW-0997">Cell inner membrane</keyword>
<reference evidence="15 16" key="1">
    <citation type="submission" date="2017-04" db="EMBL/GenBank/DDBJ databases">
        <authorList>
            <person name="Afonso C.L."/>
            <person name="Miller P.J."/>
            <person name="Scott M.A."/>
            <person name="Spackman E."/>
            <person name="Goraichik I."/>
            <person name="Dimitrov K.M."/>
            <person name="Suarez D.L."/>
            <person name="Swayne D.E."/>
        </authorList>
    </citation>
    <scope>NUCLEOTIDE SEQUENCE [LARGE SCALE GENOMIC DNA]</scope>
    <source>
        <strain evidence="15 16">DSM 23236</strain>
    </source>
</reference>
<dbReference type="GO" id="GO:0008324">
    <property type="term" value="F:monoatomic cation transmembrane transporter activity"/>
    <property type="evidence" value="ECO:0007669"/>
    <property type="project" value="InterPro"/>
</dbReference>
<feature type="transmembrane region" description="Helical" evidence="13">
    <location>
        <begin position="354"/>
        <end position="373"/>
    </location>
</feature>
<evidence type="ECO:0000256" key="8">
    <source>
        <dbReference type="ARBA" id="ARBA00022692"/>
    </source>
</evidence>
<feature type="transmembrane region" description="Helical" evidence="13">
    <location>
        <begin position="112"/>
        <end position="133"/>
    </location>
</feature>
<dbReference type="FunFam" id="3.40.50.720:FF:000036">
    <property type="entry name" value="Glutathione-regulated potassium-efflux system protein KefB"/>
    <property type="match status" value="1"/>
</dbReference>
<feature type="transmembrane region" description="Helical" evidence="13">
    <location>
        <begin position="174"/>
        <end position="198"/>
    </location>
</feature>
<evidence type="ECO:0000256" key="1">
    <source>
        <dbReference type="ARBA" id="ARBA00004429"/>
    </source>
</evidence>
<keyword evidence="8 13" id="KW-0812">Transmembrane</keyword>
<dbReference type="InterPro" id="IPR036291">
    <property type="entry name" value="NAD(P)-bd_dom_sf"/>
</dbReference>
<dbReference type="OrthoDB" id="9781411at2"/>
<accession>A0A1W1X905</accession>
<evidence type="ECO:0000256" key="7">
    <source>
        <dbReference type="ARBA" id="ARBA00022538"/>
    </source>
</evidence>
<dbReference type="NCBIfam" id="TIGR00932">
    <property type="entry name" value="2a37"/>
    <property type="match status" value="1"/>
</dbReference>
<dbReference type="Gene3D" id="3.40.50.720">
    <property type="entry name" value="NAD(P)-binding Rossmann-like Domain"/>
    <property type="match status" value="1"/>
</dbReference>
<dbReference type="Pfam" id="PF02254">
    <property type="entry name" value="TrkA_N"/>
    <property type="match status" value="1"/>
</dbReference>
<keyword evidence="4" id="KW-0050">Antiport</keyword>
<evidence type="ECO:0000256" key="2">
    <source>
        <dbReference type="ARBA" id="ARBA00005551"/>
    </source>
</evidence>
<evidence type="ECO:0000259" key="14">
    <source>
        <dbReference type="PROSITE" id="PS51201"/>
    </source>
</evidence>
<keyword evidence="9" id="KW-0630">Potassium</keyword>
<keyword evidence="7" id="KW-0633">Potassium transport</keyword>
<evidence type="ECO:0000256" key="5">
    <source>
        <dbReference type="ARBA" id="ARBA00022475"/>
    </source>
</evidence>
<sequence length="589" mass="62964">MTLTTQIAAFLAAAVVMVPLFRRGGLGAILGYLAAGMLLGPFGLKVVANVDAVLHFAELGVVLLLFVIGLELQPSRLWVLRRSVFGLGSLQVGGTALVLTAAGWALGLTPAAAAIAGLGLALSSTAFVLQMLAEKNQLTTRHGREAFAILLFQDLAVIPVLVLLPLLGGGKQLAVHWGALAIGVGSVVAVVVGGHYLLRPALRLVAKSGSNEAFTAAALLLVLGTALLMEHAGLSMSLGAFLAGVLLADSEYRHELEADIEPFKGLLLGLFFIAVGMSANLGLLAAHPLLLLGLTLALMAAKFALLYVIGRATGANDHSARHLGVALAQGGEFAFVLFNLATQQGVMGGEHADLLVLVVTLSMAATPLIALVHERWVAPVLARKAPREFDQITPHETSRVIIAGFGRFGQIVARMLRMKKIRFTALEVSPDQVDFVRRFGNKVFYGDASRLDLLRAAGADKAELFVLAIDDVEASIKTAQMVREHFPALPIYARARNRFHAYRLMDLGINVMQRETLLSSVALGRQSLEALGVDSNEAEKTAATFVLQDEMLLERQHATWHDETQLIQTTRDAMKELESLFESDDGSKH</sequence>
<evidence type="ECO:0000256" key="4">
    <source>
        <dbReference type="ARBA" id="ARBA00022449"/>
    </source>
</evidence>
<dbReference type="GO" id="GO:0015297">
    <property type="term" value="F:antiporter activity"/>
    <property type="evidence" value="ECO:0007669"/>
    <property type="project" value="UniProtKB-KW"/>
</dbReference>
<keyword evidence="12 13" id="KW-0472">Membrane</keyword>
<evidence type="ECO:0000313" key="15">
    <source>
        <dbReference type="EMBL" id="SMC20416.1"/>
    </source>
</evidence>
<protein>
    <submittedName>
        <fullName evidence="15">Kef-type potassium/proton antiporter, CPA2 family</fullName>
    </submittedName>
</protein>
<keyword evidence="16" id="KW-1185">Reference proteome</keyword>
<dbReference type="SUPFAM" id="SSF51735">
    <property type="entry name" value="NAD(P)-binding Rossmann-fold domains"/>
    <property type="match status" value="1"/>
</dbReference>
<name>A0A1W1X905_9NEIS</name>
<dbReference type="FunFam" id="1.20.1530.20:FF:000001">
    <property type="entry name" value="Glutathione-regulated potassium-efflux system protein KefB"/>
    <property type="match status" value="1"/>
</dbReference>
<dbReference type="PANTHER" id="PTHR46157">
    <property type="entry name" value="K(+) EFFLUX ANTIPORTER 3, CHLOROPLASTIC"/>
    <property type="match status" value="1"/>
</dbReference>
<evidence type="ECO:0000256" key="12">
    <source>
        <dbReference type="ARBA" id="ARBA00023136"/>
    </source>
</evidence>
<dbReference type="PANTHER" id="PTHR46157:SF4">
    <property type="entry name" value="K(+) EFFLUX ANTIPORTER 3, CHLOROPLASTIC"/>
    <property type="match status" value="1"/>
</dbReference>
<dbReference type="InterPro" id="IPR004771">
    <property type="entry name" value="K/H_exchanger"/>
</dbReference>
<dbReference type="STRING" id="1121001.SAMN02745857_00944"/>
<dbReference type="InterPro" id="IPR038770">
    <property type="entry name" value="Na+/solute_symporter_sf"/>
</dbReference>
<dbReference type="PROSITE" id="PS51201">
    <property type="entry name" value="RCK_N"/>
    <property type="match status" value="1"/>
</dbReference>
<feature type="transmembrane region" description="Helical" evidence="13">
    <location>
        <begin position="210"/>
        <end position="228"/>
    </location>
</feature>
<feature type="transmembrane region" description="Helical" evidence="13">
    <location>
        <begin position="84"/>
        <end position="106"/>
    </location>
</feature>
<organism evidence="15 16">
    <name type="scientific">Andreprevotia lacus DSM 23236</name>
    <dbReference type="NCBI Taxonomy" id="1121001"/>
    <lineage>
        <taxon>Bacteria</taxon>
        <taxon>Pseudomonadati</taxon>
        <taxon>Pseudomonadota</taxon>
        <taxon>Betaproteobacteria</taxon>
        <taxon>Neisseriales</taxon>
        <taxon>Chitinibacteraceae</taxon>
        <taxon>Andreprevotia</taxon>
    </lineage>
</organism>
<keyword evidence="11" id="KW-0406">Ion transport</keyword>
<gene>
    <name evidence="15" type="ORF">SAMN02745857_00944</name>
</gene>
<evidence type="ECO:0000256" key="3">
    <source>
        <dbReference type="ARBA" id="ARBA00022448"/>
    </source>
</evidence>
<feature type="domain" description="RCK N-terminal" evidence="14">
    <location>
        <begin position="397"/>
        <end position="518"/>
    </location>
</feature>
<feature type="transmembrane region" description="Helical" evidence="13">
    <location>
        <begin position="289"/>
        <end position="310"/>
    </location>
</feature>
<dbReference type="Gene3D" id="1.20.1530.20">
    <property type="match status" value="1"/>
</dbReference>
<comment type="similarity">
    <text evidence="2">Belongs to the monovalent cation:proton antiporter 2 (CPA2) transporter (TC 2.A.37) family.</text>
</comment>
<evidence type="ECO:0000256" key="13">
    <source>
        <dbReference type="SAM" id="Phobius"/>
    </source>
</evidence>
<dbReference type="AlphaFoldDB" id="A0A1W1X905"/>
<evidence type="ECO:0000256" key="11">
    <source>
        <dbReference type="ARBA" id="ARBA00023065"/>
    </source>
</evidence>
<evidence type="ECO:0000256" key="6">
    <source>
        <dbReference type="ARBA" id="ARBA00022519"/>
    </source>
</evidence>
<evidence type="ECO:0000256" key="10">
    <source>
        <dbReference type="ARBA" id="ARBA00022989"/>
    </source>
</evidence>
<keyword evidence="10 13" id="KW-1133">Transmembrane helix</keyword>
<keyword evidence="5" id="KW-1003">Cell membrane</keyword>
<dbReference type="RefSeq" id="WP_084089415.1">
    <property type="nucleotide sequence ID" value="NZ_FWXD01000004.1"/>
</dbReference>
<feature type="transmembrane region" description="Helical" evidence="13">
    <location>
        <begin position="322"/>
        <end position="342"/>
    </location>
</feature>